<evidence type="ECO:0000313" key="4">
    <source>
        <dbReference type="EMBL" id="KAH3844310.1"/>
    </source>
</evidence>
<dbReference type="SUPFAM" id="SSF47473">
    <property type="entry name" value="EF-hand"/>
    <property type="match status" value="1"/>
</dbReference>
<evidence type="ECO:0000256" key="1">
    <source>
        <dbReference type="ARBA" id="ARBA00022737"/>
    </source>
</evidence>
<dbReference type="PANTHER" id="PTHR23048">
    <property type="entry name" value="MYOSIN LIGHT CHAIN 1, 3"/>
    <property type="match status" value="1"/>
</dbReference>
<accession>A0A9D4KQN9</accession>
<name>A0A9D4KQN9_DREPO</name>
<protein>
    <recommendedName>
        <fullName evidence="3">EF-hand domain-containing protein</fullName>
    </recommendedName>
</protein>
<dbReference type="InterPro" id="IPR050230">
    <property type="entry name" value="CALM/Myosin/TropC-like"/>
</dbReference>
<reference evidence="4" key="1">
    <citation type="journal article" date="2019" name="bioRxiv">
        <title>The Genome of the Zebra Mussel, Dreissena polymorpha: A Resource for Invasive Species Research.</title>
        <authorList>
            <person name="McCartney M.A."/>
            <person name="Auch B."/>
            <person name="Kono T."/>
            <person name="Mallez S."/>
            <person name="Zhang Y."/>
            <person name="Obille A."/>
            <person name="Becker A."/>
            <person name="Abrahante J.E."/>
            <person name="Garbe J."/>
            <person name="Badalamenti J.P."/>
            <person name="Herman A."/>
            <person name="Mangelson H."/>
            <person name="Liachko I."/>
            <person name="Sullivan S."/>
            <person name="Sone E.D."/>
            <person name="Koren S."/>
            <person name="Silverstein K.A.T."/>
            <person name="Beckman K.B."/>
            <person name="Gohl D.M."/>
        </authorList>
    </citation>
    <scope>NUCLEOTIDE SEQUENCE</scope>
    <source>
        <strain evidence="4">Duluth1</strain>
        <tissue evidence="4">Whole animal</tissue>
    </source>
</reference>
<reference evidence="4" key="2">
    <citation type="submission" date="2020-11" db="EMBL/GenBank/DDBJ databases">
        <authorList>
            <person name="McCartney M.A."/>
            <person name="Auch B."/>
            <person name="Kono T."/>
            <person name="Mallez S."/>
            <person name="Becker A."/>
            <person name="Gohl D.M."/>
            <person name="Silverstein K.A.T."/>
            <person name="Koren S."/>
            <person name="Bechman K.B."/>
            <person name="Herman A."/>
            <person name="Abrahante J.E."/>
            <person name="Garbe J."/>
        </authorList>
    </citation>
    <scope>NUCLEOTIDE SEQUENCE</scope>
    <source>
        <strain evidence="4">Duluth1</strain>
        <tissue evidence="4">Whole animal</tissue>
    </source>
</reference>
<dbReference type="EMBL" id="JAIWYP010000003">
    <property type="protein sequence ID" value="KAH3844310.1"/>
    <property type="molecule type" value="Genomic_DNA"/>
</dbReference>
<dbReference type="PROSITE" id="PS00018">
    <property type="entry name" value="EF_HAND_1"/>
    <property type="match status" value="1"/>
</dbReference>
<proteinExistence type="predicted"/>
<dbReference type="GO" id="GO:0016460">
    <property type="term" value="C:myosin II complex"/>
    <property type="evidence" value="ECO:0007669"/>
    <property type="project" value="TreeGrafter"/>
</dbReference>
<dbReference type="Proteomes" id="UP000828390">
    <property type="component" value="Unassembled WGS sequence"/>
</dbReference>
<dbReference type="InterPro" id="IPR002048">
    <property type="entry name" value="EF_hand_dom"/>
</dbReference>
<dbReference type="InterPro" id="IPR018247">
    <property type="entry name" value="EF_Hand_1_Ca_BS"/>
</dbReference>
<sequence>MLFSEYQEAFSIFDRDGSGSISVNELDIAMRSLGLNPTEEELERMINEADKDGREPE</sequence>
<dbReference type="PROSITE" id="PS50222">
    <property type="entry name" value="EF_HAND_2"/>
    <property type="match status" value="1"/>
</dbReference>
<dbReference type="AlphaFoldDB" id="A0A9D4KQN9"/>
<dbReference type="CDD" id="cd00051">
    <property type="entry name" value="EFh"/>
    <property type="match status" value="1"/>
</dbReference>
<evidence type="ECO:0000313" key="5">
    <source>
        <dbReference type="Proteomes" id="UP000828390"/>
    </source>
</evidence>
<dbReference type="Gene3D" id="1.10.238.10">
    <property type="entry name" value="EF-hand"/>
    <property type="match status" value="1"/>
</dbReference>
<dbReference type="GO" id="GO:0005509">
    <property type="term" value="F:calcium ion binding"/>
    <property type="evidence" value="ECO:0007669"/>
    <property type="project" value="InterPro"/>
</dbReference>
<dbReference type="Pfam" id="PF13499">
    <property type="entry name" value="EF-hand_7"/>
    <property type="match status" value="1"/>
</dbReference>
<evidence type="ECO:0000256" key="2">
    <source>
        <dbReference type="ARBA" id="ARBA00022837"/>
    </source>
</evidence>
<feature type="domain" description="EF-hand" evidence="3">
    <location>
        <begin position="1"/>
        <end position="36"/>
    </location>
</feature>
<dbReference type="SMART" id="SM00054">
    <property type="entry name" value="EFh"/>
    <property type="match status" value="1"/>
</dbReference>
<comment type="caution">
    <text evidence="4">The sequence shown here is derived from an EMBL/GenBank/DDBJ whole genome shotgun (WGS) entry which is preliminary data.</text>
</comment>
<dbReference type="PANTHER" id="PTHR23048:SF0">
    <property type="entry name" value="CALMODULIN LIKE 3"/>
    <property type="match status" value="1"/>
</dbReference>
<keyword evidence="2" id="KW-0106">Calcium</keyword>
<dbReference type="InterPro" id="IPR011992">
    <property type="entry name" value="EF-hand-dom_pair"/>
</dbReference>
<keyword evidence="5" id="KW-1185">Reference proteome</keyword>
<evidence type="ECO:0000259" key="3">
    <source>
        <dbReference type="PROSITE" id="PS50222"/>
    </source>
</evidence>
<organism evidence="4 5">
    <name type="scientific">Dreissena polymorpha</name>
    <name type="common">Zebra mussel</name>
    <name type="synonym">Mytilus polymorpha</name>
    <dbReference type="NCBI Taxonomy" id="45954"/>
    <lineage>
        <taxon>Eukaryota</taxon>
        <taxon>Metazoa</taxon>
        <taxon>Spiralia</taxon>
        <taxon>Lophotrochozoa</taxon>
        <taxon>Mollusca</taxon>
        <taxon>Bivalvia</taxon>
        <taxon>Autobranchia</taxon>
        <taxon>Heteroconchia</taxon>
        <taxon>Euheterodonta</taxon>
        <taxon>Imparidentia</taxon>
        <taxon>Neoheterodontei</taxon>
        <taxon>Myida</taxon>
        <taxon>Dreissenoidea</taxon>
        <taxon>Dreissenidae</taxon>
        <taxon>Dreissena</taxon>
    </lineage>
</organism>
<dbReference type="FunFam" id="1.10.238.10:FF:000178">
    <property type="entry name" value="Calmodulin-2 A"/>
    <property type="match status" value="1"/>
</dbReference>
<keyword evidence="1" id="KW-0677">Repeat</keyword>
<gene>
    <name evidence="4" type="ORF">DPMN_086568</name>
</gene>